<dbReference type="OrthoDB" id="8479950at2"/>
<reference evidence="4 5" key="1">
    <citation type="submission" date="2007-10" db="EMBL/GenBank/DDBJ databases">
        <title>Complete sequence of Desulfococcus oleovorans Hxd3.</title>
        <authorList>
            <consortium name="US DOE Joint Genome Institute"/>
            <person name="Copeland A."/>
            <person name="Lucas S."/>
            <person name="Lapidus A."/>
            <person name="Barry K."/>
            <person name="Glavina del Rio T."/>
            <person name="Dalin E."/>
            <person name="Tice H."/>
            <person name="Pitluck S."/>
            <person name="Kiss H."/>
            <person name="Brettin T."/>
            <person name="Bruce D."/>
            <person name="Detter J.C."/>
            <person name="Han C."/>
            <person name="Schmutz J."/>
            <person name="Larimer F."/>
            <person name="Land M."/>
            <person name="Hauser L."/>
            <person name="Kyrpides N."/>
            <person name="Kim E."/>
            <person name="Wawrik B."/>
            <person name="Richardson P."/>
        </authorList>
    </citation>
    <scope>NUCLEOTIDE SEQUENCE [LARGE SCALE GENOMIC DNA]</scope>
    <source>
        <strain evidence="5">DSM 6200 / JCM 39069 / Hxd3</strain>
    </source>
</reference>
<keyword evidence="5" id="KW-1185">Reference proteome</keyword>
<dbReference type="PANTHER" id="PTHR43479">
    <property type="entry name" value="ACREF/ENVCD OPERON REPRESSOR-RELATED"/>
    <property type="match status" value="1"/>
</dbReference>
<dbReference type="eggNOG" id="COG1309">
    <property type="taxonomic scope" value="Bacteria"/>
</dbReference>
<dbReference type="KEGG" id="dol:Dole_1862"/>
<evidence type="ECO:0000313" key="4">
    <source>
        <dbReference type="EMBL" id="ABW67666.1"/>
    </source>
</evidence>
<dbReference type="InterPro" id="IPR036271">
    <property type="entry name" value="Tet_transcr_reg_TetR-rel_C_sf"/>
</dbReference>
<dbReference type="SUPFAM" id="SSF48498">
    <property type="entry name" value="Tetracyclin repressor-like, C-terminal domain"/>
    <property type="match status" value="1"/>
</dbReference>
<dbReference type="GO" id="GO:0003677">
    <property type="term" value="F:DNA binding"/>
    <property type="evidence" value="ECO:0007669"/>
    <property type="project" value="UniProtKB-UniRule"/>
</dbReference>
<dbReference type="RefSeq" id="WP_012175278.1">
    <property type="nucleotide sequence ID" value="NC_009943.1"/>
</dbReference>
<gene>
    <name evidence="4" type="ordered locus">Dole_1862</name>
</gene>
<dbReference type="Gene3D" id="1.10.10.60">
    <property type="entry name" value="Homeodomain-like"/>
    <property type="match status" value="1"/>
</dbReference>
<dbReference type="EMBL" id="CP000859">
    <property type="protein sequence ID" value="ABW67666.1"/>
    <property type="molecule type" value="Genomic_DNA"/>
</dbReference>
<dbReference type="PROSITE" id="PS50977">
    <property type="entry name" value="HTH_TETR_2"/>
    <property type="match status" value="1"/>
</dbReference>
<feature type="DNA-binding region" description="H-T-H motif" evidence="2">
    <location>
        <begin position="41"/>
        <end position="60"/>
    </location>
</feature>
<organism evidence="4 5">
    <name type="scientific">Desulfosudis oleivorans (strain DSM 6200 / JCM 39069 / Hxd3)</name>
    <name type="common">Desulfococcus oleovorans</name>
    <dbReference type="NCBI Taxonomy" id="96561"/>
    <lineage>
        <taxon>Bacteria</taxon>
        <taxon>Pseudomonadati</taxon>
        <taxon>Thermodesulfobacteriota</taxon>
        <taxon>Desulfobacteria</taxon>
        <taxon>Desulfobacterales</taxon>
        <taxon>Desulfosudaceae</taxon>
        <taxon>Desulfosudis</taxon>
    </lineage>
</organism>
<feature type="domain" description="HTH tetR-type" evidence="3">
    <location>
        <begin position="18"/>
        <end position="78"/>
    </location>
</feature>
<dbReference type="Proteomes" id="UP000008561">
    <property type="component" value="Chromosome"/>
</dbReference>
<dbReference type="Pfam" id="PF00440">
    <property type="entry name" value="TetR_N"/>
    <property type="match status" value="1"/>
</dbReference>
<evidence type="ECO:0000256" key="2">
    <source>
        <dbReference type="PROSITE-ProRule" id="PRU00335"/>
    </source>
</evidence>
<keyword evidence="1 2" id="KW-0238">DNA-binding</keyword>
<dbReference type="PRINTS" id="PR00455">
    <property type="entry name" value="HTHTETR"/>
</dbReference>
<dbReference type="PANTHER" id="PTHR43479:SF11">
    <property type="entry name" value="ACREF_ENVCD OPERON REPRESSOR-RELATED"/>
    <property type="match status" value="1"/>
</dbReference>
<dbReference type="HOGENOM" id="CLU_114027_0_0_7"/>
<evidence type="ECO:0000256" key="1">
    <source>
        <dbReference type="ARBA" id="ARBA00023125"/>
    </source>
</evidence>
<dbReference type="Gene3D" id="1.10.357.10">
    <property type="entry name" value="Tetracycline Repressor, domain 2"/>
    <property type="match status" value="1"/>
</dbReference>
<dbReference type="AlphaFoldDB" id="A8ZSC9"/>
<evidence type="ECO:0000313" key="5">
    <source>
        <dbReference type="Proteomes" id="UP000008561"/>
    </source>
</evidence>
<name>A8ZSC9_DESOH</name>
<protein>
    <submittedName>
        <fullName evidence="4">Transcriptional regulator, TetR family</fullName>
    </submittedName>
</protein>
<dbReference type="SUPFAM" id="SSF46689">
    <property type="entry name" value="Homeodomain-like"/>
    <property type="match status" value="1"/>
</dbReference>
<sequence>MTTSTLRGLAALRENERDARRTLIMDAACSLFAKKDFKQVTVREIAKQAGVGVGTIYNYYASLDELFFDIFLKHASDIQQRLYSQAQQKNATLHDLCALYVEYLCTHIPFYQIMSHFMLGGDLMPAATEKLNHIMRQLMDHLEDTLKKTGPCEDSRITAHALFAALNGIMISYARYPGRNDDEILAHTRRLALRMADIFAKAPAG</sequence>
<accession>A8ZSC9</accession>
<dbReference type="STRING" id="96561.Dole_1862"/>
<evidence type="ECO:0000259" key="3">
    <source>
        <dbReference type="PROSITE" id="PS50977"/>
    </source>
</evidence>
<proteinExistence type="predicted"/>
<dbReference type="InterPro" id="IPR009057">
    <property type="entry name" value="Homeodomain-like_sf"/>
</dbReference>
<dbReference type="InterPro" id="IPR050624">
    <property type="entry name" value="HTH-type_Tx_Regulator"/>
</dbReference>
<dbReference type="InterPro" id="IPR001647">
    <property type="entry name" value="HTH_TetR"/>
</dbReference>